<dbReference type="GO" id="GO:0005525">
    <property type="term" value="F:GTP binding"/>
    <property type="evidence" value="ECO:0007669"/>
    <property type="project" value="InterPro"/>
</dbReference>
<evidence type="ECO:0000256" key="3">
    <source>
        <dbReference type="ARBA" id="ARBA00022989"/>
    </source>
</evidence>
<dbReference type="Pfam" id="PF01926">
    <property type="entry name" value="MMR_HSR1"/>
    <property type="match status" value="1"/>
</dbReference>
<accession>A0A6J7HS79</accession>
<dbReference type="GO" id="GO:0016020">
    <property type="term" value="C:membrane"/>
    <property type="evidence" value="ECO:0007669"/>
    <property type="project" value="UniProtKB-SubCell"/>
</dbReference>
<dbReference type="SUPFAM" id="SSF52540">
    <property type="entry name" value="P-loop containing nucleoside triphosphate hydrolases"/>
    <property type="match status" value="1"/>
</dbReference>
<dbReference type="CDD" id="cd00882">
    <property type="entry name" value="Ras_like_GTPase"/>
    <property type="match status" value="1"/>
</dbReference>
<evidence type="ECO:0000256" key="2">
    <source>
        <dbReference type="ARBA" id="ARBA00022692"/>
    </source>
</evidence>
<gene>
    <name evidence="6" type="ORF">UFOPK3720_00234</name>
</gene>
<feature type="domain" description="G" evidence="5">
    <location>
        <begin position="66"/>
        <end position="120"/>
    </location>
</feature>
<dbReference type="Pfam" id="PF05128">
    <property type="entry name" value="DUF697"/>
    <property type="match status" value="1"/>
</dbReference>
<protein>
    <submittedName>
        <fullName evidence="6">Unannotated protein</fullName>
    </submittedName>
</protein>
<proteinExistence type="predicted"/>
<reference evidence="6" key="1">
    <citation type="submission" date="2020-05" db="EMBL/GenBank/DDBJ databases">
        <authorList>
            <person name="Chiriac C."/>
            <person name="Salcher M."/>
            <person name="Ghai R."/>
            <person name="Kavagutti S V."/>
        </authorList>
    </citation>
    <scope>NUCLEOTIDE SEQUENCE</scope>
</reference>
<dbReference type="InterPro" id="IPR027417">
    <property type="entry name" value="P-loop_NTPase"/>
</dbReference>
<organism evidence="6">
    <name type="scientific">freshwater metagenome</name>
    <dbReference type="NCBI Taxonomy" id="449393"/>
    <lineage>
        <taxon>unclassified sequences</taxon>
        <taxon>metagenomes</taxon>
        <taxon>ecological metagenomes</taxon>
    </lineage>
</organism>
<dbReference type="Gene3D" id="3.40.50.300">
    <property type="entry name" value="P-loop containing nucleotide triphosphate hydrolases"/>
    <property type="match status" value="1"/>
</dbReference>
<keyword evidence="3" id="KW-1133">Transmembrane helix</keyword>
<sequence length="425" mass="44169">MAPVSTWLHGNPRGLAATNRSGAYGGEMTIEPGTPASGHDLSRADLEGMFEQRLAEAFAALGTFNLAVFGKTGAGKSTLVNAIFGRDVARTGVGQPVTKGLVYHRHPDGFLGLYDSEGFETGTAGDVILEGLKTLVADHGARPVDQRIHAAWYLVRWSDRRFEGAQAEFVRALHAVGLPVIVVMAQVPTRDGVIHPDALEFARYIEGLGLPLAPGGRVVLTNALVDEFSGAPVFGLQQLLDDTYEVVPEVAERALTAAQMLDIGRKKKVVAGIVNQAAVIAAGIGATPIPFADAALLIPNQVTMIARITAAYGLPPSRSRAMAAAGSIVLTGGATLAGKYAVTSLMKFVPGGAIAGSAVSATVAASLTKAVGLAWSRVCEYAVSLPADQRDRFLESGEVTEKFVGFMKAGGVGSALGGLGRKKPS</sequence>
<evidence type="ECO:0000313" key="6">
    <source>
        <dbReference type="EMBL" id="CAB4921236.1"/>
    </source>
</evidence>
<evidence type="ECO:0000259" key="5">
    <source>
        <dbReference type="Pfam" id="PF01926"/>
    </source>
</evidence>
<name>A0A6J7HS79_9ZZZZ</name>
<dbReference type="InterPro" id="IPR006073">
    <property type="entry name" value="GTP-bd"/>
</dbReference>
<dbReference type="EMBL" id="CAFBNB010000026">
    <property type="protein sequence ID" value="CAB4921236.1"/>
    <property type="molecule type" value="Genomic_DNA"/>
</dbReference>
<evidence type="ECO:0000256" key="4">
    <source>
        <dbReference type="ARBA" id="ARBA00023136"/>
    </source>
</evidence>
<keyword evidence="2" id="KW-0812">Transmembrane</keyword>
<dbReference type="AlphaFoldDB" id="A0A6J7HS79"/>
<dbReference type="InterPro" id="IPR021147">
    <property type="entry name" value="DUF697"/>
</dbReference>
<evidence type="ECO:0000256" key="1">
    <source>
        <dbReference type="ARBA" id="ARBA00004141"/>
    </source>
</evidence>
<comment type="subcellular location">
    <subcellularLocation>
        <location evidence="1">Membrane</location>
        <topology evidence="1">Multi-pass membrane protein</topology>
    </subcellularLocation>
</comment>
<keyword evidence="4" id="KW-0472">Membrane</keyword>